<proteinExistence type="predicted"/>
<reference evidence="3 4" key="1">
    <citation type="journal article" date="2012" name="G3 (Bethesda)">
        <title>Pichia sorbitophila, an interspecies yeast hybrid reveals early steps of genome resolution following polyploidization.</title>
        <authorList>
            <person name="Leh Louis V."/>
            <person name="Despons L."/>
            <person name="Friedrich A."/>
            <person name="Martin T."/>
            <person name="Durrens P."/>
            <person name="Casaregola S."/>
            <person name="Neuveglise C."/>
            <person name="Fairhead C."/>
            <person name="Marck C."/>
            <person name="Cruz J.A."/>
            <person name="Straub M.L."/>
            <person name="Kugler V."/>
            <person name="Sacerdot C."/>
            <person name="Uzunov Z."/>
            <person name="Thierry A."/>
            <person name="Weiss S."/>
            <person name="Bleykasten C."/>
            <person name="De Montigny J."/>
            <person name="Jacques N."/>
            <person name="Jung P."/>
            <person name="Lemaire M."/>
            <person name="Mallet S."/>
            <person name="Morel G."/>
            <person name="Richard G.F."/>
            <person name="Sarkar A."/>
            <person name="Savel G."/>
            <person name="Schacherer J."/>
            <person name="Seret M.L."/>
            <person name="Talla E."/>
            <person name="Samson G."/>
            <person name="Jubin C."/>
            <person name="Poulain J."/>
            <person name="Vacherie B."/>
            <person name="Barbe V."/>
            <person name="Pelletier E."/>
            <person name="Sherman D.J."/>
            <person name="Westhof E."/>
            <person name="Weissenbach J."/>
            <person name="Baret P.V."/>
            <person name="Wincker P."/>
            <person name="Gaillardin C."/>
            <person name="Dujon B."/>
            <person name="Souciet J.L."/>
        </authorList>
    </citation>
    <scope>NUCLEOTIDE SEQUENCE [LARGE SCALE GENOMIC DNA]</scope>
    <source>
        <strain evidence="4">ATCC MYA-4447 / BCRC 22081 / CBS 7064 / NBRC 10061 / NRRL Y-12695</strain>
    </source>
</reference>
<dbReference type="Proteomes" id="UP000005222">
    <property type="component" value="Chromosome A"/>
</dbReference>
<evidence type="ECO:0000256" key="2">
    <source>
        <dbReference type="SAM" id="SignalP"/>
    </source>
</evidence>
<feature type="signal peptide" evidence="2">
    <location>
        <begin position="1"/>
        <end position="28"/>
    </location>
</feature>
<keyword evidence="4" id="KW-1185">Reference proteome</keyword>
<feature type="chain" id="PRO_5003518897" evidence="2">
    <location>
        <begin position="29"/>
        <end position="171"/>
    </location>
</feature>
<sequence length="171" mass="18978">MRLWRPMSHEAPLGIMSLLLIMKLVLRAIDCGTGPGTCVEERSSFSVRRFEDENSRSARVGDDCLIAGQRQGSQPKGVRSRGQGSSLAHPVRSRGRRSEIEQLESAMGGHALSVAALALSHCTIDDFPFSDTWESYRDGLLSIFHSFSRCSTHSMGEARVSKENYLEEYTL</sequence>
<evidence type="ECO:0000313" key="3">
    <source>
        <dbReference type="EMBL" id="CCE72595.1"/>
    </source>
</evidence>
<dbReference type="EMBL" id="FO082059">
    <property type="protein sequence ID" value="CCE72595.1"/>
    <property type="molecule type" value="Genomic_DNA"/>
</dbReference>
<gene>
    <name evidence="3" type="primary">Piso0_000182</name>
    <name evidence="3" type="ORF">GNLVRS01_PISO0A03740g</name>
</gene>
<name>G8YUR2_PICSO</name>
<evidence type="ECO:0000256" key="1">
    <source>
        <dbReference type="SAM" id="MobiDB-lite"/>
    </source>
</evidence>
<dbReference type="HOGENOM" id="CLU_1563443_0_0_1"/>
<evidence type="ECO:0000313" key="4">
    <source>
        <dbReference type="Proteomes" id="UP000005222"/>
    </source>
</evidence>
<dbReference type="AlphaFoldDB" id="G8YUR2"/>
<keyword evidence="2" id="KW-0732">Signal</keyword>
<feature type="region of interest" description="Disordered" evidence="1">
    <location>
        <begin position="68"/>
        <end position="98"/>
    </location>
</feature>
<dbReference type="InParanoid" id="G8YUR2"/>
<organism evidence="3 4">
    <name type="scientific">Pichia sorbitophila (strain ATCC MYA-4447 / BCRC 22081 / CBS 7064 / NBRC 10061 / NRRL Y-12695)</name>
    <name type="common">Hybrid yeast</name>
    <dbReference type="NCBI Taxonomy" id="559304"/>
    <lineage>
        <taxon>Eukaryota</taxon>
        <taxon>Fungi</taxon>
        <taxon>Dikarya</taxon>
        <taxon>Ascomycota</taxon>
        <taxon>Saccharomycotina</taxon>
        <taxon>Pichiomycetes</taxon>
        <taxon>Debaryomycetaceae</taxon>
        <taxon>Millerozyma</taxon>
    </lineage>
</organism>
<accession>G8YUR2</accession>
<protein>
    <submittedName>
        <fullName evidence="3">Piso0_000182 protein</fullName>
    </submittedName>
</protein>